<evidence type="ECO:0000313" key="6">
    <source>
        <dbReference type="Proteomes" id="UP000063781"/>
    </source>
</evidence>
<feature type="compositionally biased region" description="Polar residues" evidence="2">
    <location>
        <begin position="218"/>
        <end position="243"/>
    </location>
</feature>
<dbReference type="InterPro" id="IPR013783">
    <property type="entry name" value="Ig-like_fold"/>
</dbReference>
<dbReference type="InterPro" id="IPR044056">
    <property type="entry name" value="InlI_Ig-like"/>
</dbReference>
<keyword evidence="3" id="KW-0812">Transmembrane</keyword>
<keyword evidence="6" id="KW-1185">Reference proteome</keyword>
<evidence type="ECO:0000256" key="1">
    <source>
        <dbReference type="SAM" id="Coils"/>
    </source>
</evidence>
<accession>A0A0X8GZ25</accession>
<feature type="domain" description="Internalin I Ig-like" evidence="4">
    <location>
        <begin position="151"/>
        <end position="204"/>
    </location>
</feature>
<feature type="region of interest" description="Disordered" evidence="2">
    <location>
        <begin position="215"/>
        <end position="243"/>
    </location>
</feature>
<reference evidence="5 6" key="1">
    <citation type="submission" date="2015-10" db="EMBL/GenBank/DDBJ databases">
        <title>Erysipelothrix larvae sp. LV19 isolated from the larval gut of the rhinoceros beetle, Trypoxylus dichotomus.</title>
        <authorList>
            <person name="Lim S."/>
            <person name="Kim B.-C."/>
        </authorList>
    </citation>
    <scope>NUCLEOTIDE SEQUENCE [LARGE SCALE GENOMIC DNA]</scope>
    <source>
        <strain evidence="5 6">LV19</strain>
    </source>
</reference>
<dbReference type="InterPro" id="IPR038765">
    <property type="entry name" value="Papain-like_cys_pep_sf"/>
</dbReference>
<keyword evidence="3" id="KW-1133">Transmembrane helix</keyword>
<feature type="coiled-coil region" evidence="1">
    <location>
        <begin position="30"/>
        <end position="57"/>
    </location>
</feature>
<evidence type="ECO:0000259" key="4">
    <source>
        <dbReference type="Pfam" id="PF18981"/>
    </source>
</evidence>
<dbReference type="OrthoDB" id="43070at2"/>
<dbReference type="STRING" id="1514105.AOC36_03375"/>
<protein>
    <recommendedName>
        <fullName evidence="4">Internalin I Ig-like domain-containing protein</fullName>
    </recommendedName>
</protein>
<evidence type="ECO:0000256" key="3">
    <source>
        <dbReference type="SAM" id="Phobius"/>
    </source>
</evidence>
<name>A0A0X8GZ25_9FIRM</name>
<dbReference type="Pfam" id="PF18981">
    <property type="entry name" value="InlK_D3"/>
    <property type="match status" value="1"/>
</dbReference>
<dbReference type="Proteomes" id="UP000063781">
    <property type="component" value="Chromosome"/>
</dbReference>
<keyword evidence="3" id="KW-0472">Membrane</keyword>
<proteinExistence type="predicted"/>
<keyword evidence="1" id="KW-0175">Coiled coil</keyword>
<evidence type="ECO:0000256" key="2">
    <source>
        <dbReference type="SAM" id="MobiDB-lite"/>
    </source>
</evidence>
<sequence>MLTRMSRTKIIGIIVTVCLVVVGTSYLVMNQIENQKLQRIQETLEQEQHRLSNVSLNVVNDTLEYGVSYQLKDLIDVDVEDDIKVLYILNKELIKPESEVSFSKIGEQNLSVRLSLNESNAEKEVIFNVMDTVHPVISGVKDLEVTQGETIDYKQDVHANDRVDGDLEVVFTGDVDLNKPGSYVVDVSAVDKNGNEAKDQFTVVVKEKEVVEVANKVPSTGSNSAGTNRTNQNTTPSSSQRITRSYFSEKSGRYEENVAALEKALEIIGQQGWSTNTDKFEMAKTINGFVYTYIINGYPERYWTAYTGLVDRGGSCWAYAHALLFLTQEMGIDTKTVAVRFDTLEGGTFDLYGPKSDEVVGMMARASDHMAVQYVYGGVTYIFEPQIGVVLTEKNGKVYLIDDYDAKFE</sequence>
<dbReference type="EMBL" id="CP013213">
    <property type="protein sequence ID" value="AMC93052.1"/>
    <property type="molecule type" value="Genomic_DNA"/>
</dbReference>
<dbReference type="SUPFAM" id="SSF54001">
    <property type="entry name" value="Cysteine proteinases"/>
    <property type="match status" value="1"/>
</dbReference>
<gene>
    <name evidence="5" type="ORF">AOC36_03375</name>
</gene>
<organism evidence="5 6">
    <name type="scientific">Erysipelothrix larvae</name>
    <dbReference type="NCBI Taxonomy" id="1514105"/>
    <lineage>
        <taxon>Bacteria</taxon>
        <taxon>Bacillati</taxon>
        <taxon>Bacillota</taxon>
        <taxon>Erysipelotrichia</taxon>
        <taxon>Erysipelotrichales</taxon>
        <taxon>Erysipelotrichaceae</taxon>
        <taxon>Erysipelothrix</taxon>
    </lineage>
</organism>
<dbReference type="RefSeq" id="WP_067631460.1">
    <property type="nucleotide sequence ID" value="NZ_CP013213.1"/>
</dbReference>
<evidence type="ECO:0000313" key="5">
    <source>
        <dbReference type="EMBL" id="AMC93052.1"/>
    </source>
</evidence>
<dbReference type="AlphaFoldDB" id="A0A0X8GZ25"/>
<dbReference type="Gene3D" id="2.60.40.10">
    <property type="entry name" value="Immunoglobulins"/>
    <property type="match status" value="1"/>
</dbReference>
<dbReference type="KEGG" id="erl:AOC36_03375"/>
<feature type="transmembrane region" description="Helical" evidence="3">
    <location>
        <begin position="12"/>
        <end position="29"/>
    </location>
</feature>